<comment type="caution">
    <text evidence="1">The sequence shown here is derived from an EMBL/GenBank/DDBJ whole genome shotgun (WGS) entry which is preliminary data.</text>
</comment>
<reference evidence="1 2" key="1">
    <citation type="journal article" date="2019" name="Sci. Rep.">
        <title>Orb-weaving spider Araneus ventricosus genome elucidates the spidroin gene catalogue.</title>
        <authorList>
            <person name="Kono N."/>
            <person name="Nakamura H."/>
            <person name="Ohtoshi R."/>
            <person name="Moran D.A.P."/>
            <person name="Shinohara A."/>
            <person name="Yoshida Y."/>
            <person name="Fujiwara M."/>
            <person name="Mori M."/>
            <person name="Tomita M."/>
            <person name="Arakawa K."/>
        </authorList>
    </citation>
    <scope>NUCLEOTIDE SEQUENCE [LARGE SCALE GENOMIC DNA]</scope>
</reference>
<organism evidence="1 2">
    <name type="scientific">Araneus ventricosus</name>
    <name type="common">Orbweaver spider</name>
    <name type="synonym">Epeira ventricosa</name>
    <dbReference type="NCBI Taxonomy" id="182803"/>
    <lineage>
        <taxon>Eukaryota</taxon>
        <taxon>Metazoa</taxon>
        <taxon>Ecdysozoa</taxon>
        <taxon>Arthropoda</taxon>
        <taxon>Chelicerata</taxon>
        <taxon>Arachnida</taxon>
        <taxon>Araneae</taxon>
        <taxon>Araneomorphae</taxon>
        <taxon>Entelegynae</taxon>
        <taxon>Araneoidea</taxon>
        <taxon>Araneidae</taxon>
        <taxon>Araneus</taxon>
    </lineage>
</organism>
<protein>
    <submittedName>
        <fullName evidence="1">Uncharacterized protein</fullName>
    </submittedName>
</protein>
<accession>A0A4Y2B2K2</accession>
<keyword evidence="2" id="KW-1185">Reference proteome</keyword>
<gene>
    <name evidence="1" type="ORF">AVEN_132006_1</name>
</gene>
<dbReference type="EMBL" id="BGPR01000047">
    <property type="protein sequence ID" value="GBL86283.1"/>
    <property type="molecule type" value="Genomic_DNA"/>
</dbReference>
<sequence length="126" mass="14589">MEENLSRKSPSNLDKSLACGENYTKFKIVHREVCMSCKKIYELFRCFQHDHEMSNMMTSKILTNVKIYKMCVKFCVNIFESLSVSYLKCEALTMVQFSPVQSSQMRGVLTKLSPKLPSADQKDDRL</sequence>
<name>A0A4Y2B2K2_ARAVE</name>
<dbReference type="Proteomes" id="UP000499080">
    <property type="component" value="Unassembled WGS sequence"/>
</dbReference>
<dbReference type="AlphaFoldDB" id="A0A4Y2B2K2"/>
<proteinExistence type="predicted"/>
<evidence type="ECO:0000313" key="1">
    <source>
        <dbReference type="EMBL" id="GBL86283.1"/>
    </source>
</evidence>
<evidence type="ECO:0000313" key="2">
    <source>
        <dbReference type="Proteomes" id="UP000499080"/>
    </source>
</evidence>